<proteinExistence type="predicted"/>
<sequence length="214" mass="24698">MRRDQPRTKRNKLATSPTPLRWWWCIGDEDDDGEDEMVVVEVITVVMVESIMKGKGLRGQCMMDDFGPLYTLSKEEKLDLGNGECSLSSDALLFLPFVNPVRLQLLVIHENIDQAGDVMVDEDEFFNNFSTPVHEVGDLYSRHVDPSNMHTFYQRHHPEHHWTRDHPLEQVIGNPSQPVKTRRQLETDGEMCMFARTVTHTKPKNIKEAMVDHA</sequence>
<dbReference type="AlphaFoldDB" id="A0A699IWC7"/>
<gene>
    <name evidence="1" type="ORF">Tci_563507</name>
</gene>
<reference evidence="1" key="1">
    <citation type="journal article" date="2019" name="Sci. Rep.">
        <title>Draft genome of Tanacetum cinerariifolium, the natural source of mosquito coil.</title>
        <authorList>
            <person name="Yamashiro T."/>
            <person name="Shiraishi A."/>
            <person name="Satake H."/>
            <person name="Nakayama K."/>
        </authorList>
    </citation>
    <scope>NUCLEOTIDE SEQUENCE</scope>
</reference>
<accession>A0A699IWC7</accession>
<comment type="caution">
    <text evidence="1">The sequence shown here is derived from an EMBL/GenBank/DDBJ whole genome shotgun (WGS) entry which is preliminary data.</text>
</comment>
<protein>
    <submittedName>
        <fullName evidence="1">Gag-Pol polyprotein</fullName>
    </submittedName>
</protein>
<name>A0A699IWC7_TANCI</name>
<dbReference type="EMBL" id="BKCJ010341483">
    <property type="protein sequence ID" value="GEZ91534.1"/>
    <property type="molecule type" value="Genomic_DNA"/>
</dbReference>
<organism evidence="1">
    <name type="scientific">Tanacetum cinerariifolium</name>
    <name type="common">Dalmatian daisy</name>
    <name type="synonym">Chrysanthemum cinerariifolium</name>
    <dbReference type="NCBI Taxonomy" id="118510"/>
    <lineage>
        <taxon>Eukaryota</taxon>
        <taxon>Viridiplantae</taxon>
        <taxon>Streptophyta</taxon>
        <taxon>Embryophyta</taxon>
        <taxon>Tracheophyta</taxon>
        <taxon>Spermatophyta</taxon>
        <taxon>Magnoliopsida</taxon>
        <taxon>eudicotyledons</taxon>
        <taxon>Gunneridae</taxon>
        <taxon>Pentapetalae</taxon>
        <taxon>asterids</taxon>
        <taxon>campanulids</taxon>
        <taxon>Asterales</taxon>
        <taxon>Asteraceae</taxon>
        <taxon>Asteroideae</taxon>
        <taxon>Anthemideae</taxon>
        <taxon>Anthemidinae</taxon>
        <taxon>Tanacetum</taxon>
    </lineage>
</organism>
<evidence type="ECO:0000313" key="1">
    <source>
        <dbReference type="EMBL" id="GEZ91534.1"/>
    </source>
</evidence>